<reference evidence="22" key="3">
    <citation type="submission" date="2025-09" db="UniProtKB">
        <authorList>
            <consortium name="Ensembl"/>
        </authorList>
    </citation>
    <scope>IDENTIFICATION</scope>
</reference>
<dbReference type="SMART" id="SM00332">
    <property type="entry name" value="PP2Cc"/>
    <property type="match status" value="1"/>
</dbReference>
<keyword evidence="9" id="KW-0460">Magnesium</keyword>
<dbReference type="InterPro" id="IPR015655">
    <property type="entry name" value="PP2C"/>
</dbReference>
<dbReference type="PANTHER" id="PTHR47992">
    <property type="entry name" value="PROTEIN PHOSPHATASE"/>
    <property type="match status" value="1"/>
</dbReference>
<comment type="cofactor">
    <cofactor evidence="2">
        <name>Mg(2+)</name>
        <dbReference type="ChEBI" id="CHEBI:18420"/>
    </cofactor>
</comment>
<keyword evidence="11" id="KW-1133">Transmembrane helix</keyword>
<keyword evidence="7" id="KW-0479">Metal-binding</keyword>
<dbReference type="Gene3D" id="3.60.40.10">
    <property type="entry name" value="PPM-type phosphatase domain"/>
    <property type="match status" value="1"/>
</dbReference>
<evidence type="ECO:0000256" key="15">
    <source>
        <dbReference type="ARBA" id="ARBA00048336"/>
    </source>
</evidence>
<dbReference type="GO" id="GO:0046872">
    <property type="term" value="F:metal ion binding"/>
    <property type="evidence" value="ECO:0007669"/>
    <property type="project" value="UniProtKB-KW"/>
</dbReference>
<dbReference type="GO" id="GO:0000165">
    <property type="term" value="P:MAPK cascade"/>
    <property type="evidence" value="ECO:0007669"/>
    <property type="project" value="Ensembl"/>
</dbReference>
<evidence type="ECO:0000259" key="21">
    <source>
        <dbReference type="PROSITE" id="PS51746"/>
    </source>
</evidence>
<dbReference type="InterPro" id="IPR001932">
    <property type="entry name" value="PPM-type_phosphatase-like_dom"/>
</dbReference>
<keyword evidence="13" id="KW-0464">Manganese</keyword>
<evidence type="ECO:0000313" key="23">
    <source>
        <dbReference type="Proteomes" id="UP000007648"/>
    </source>
</evidence>
<name>A0A7N4P8Q9_SARHA</name>
<keyword evidence="10" id="KW-0904">Protein phosphatase</keyword>
<dbReference type="GO" id="GO:0007178">
    <property type="term" value="P:cell surface receptor protein serine/threonine kinase signaling pathway"/>
    <property type="evidence" value="ECO:0007669"/>
    <property type="project" value="Ensembl"/>
</dbReference>
<feature type="domain" description="PPM-type phosphatase" evidence="21">
    <location>
        <begin position="189"/>
        <end position="427"/>
    </location>
</feature>
<dbReference type="SUPFAM" id="SSF81606">
    <property type="entry name" value="PP2C-like"/>
    <property type="match status" value="1"/>
</dbReference>
<evidence type="ECO:0000256" key="3">
    <source>
        <dbReference type="ARBA" id="ARBA00004479"/>
    </source>
</evidence>
<feature type="region of interest" description="Disordered" evidence="20">
    <location>
        <begin position="93"/>
        <end position="168"/>
    </location>
</feature>
<sequence>KHHLGWGGKQIGAGWPRNCASWRFSGGSPHSGRPAPLSPAARLLSPAWLPSVQARLPSVPLPGSSVRPAPLSPAAGLLSPAWLPSVQARLPSVPLPGSSVRPGSPQSRPSSPQSRCWAPQHGLTPVPRRPSHFPPLPSSEASPHPPPRRERRGGVASRSLAPHSRLPWKPLSLPDKSLTLSSCFRRPRRERVRVVPAVRPASRSRKDAQSAAEYVKSRLPEVLKQHLQDYEKDKENSVLSYQAILEQQILSIDREMLEKLTVSYDEAGTTCLIALLSDKDLTVANVGDSRGVLCDKDGNAIPLSHDHKPYQLKERKRIKRAGGFISFNGSWRVQGILAMSRSLGDYPLKNLNVVIPDPDILTFDLDKLQPEFMILASDGLWDAFSNEEAVRFIKERLDEPHFGAKSIVLQSFYRGCPDNITVMVVKFRNSSKTEEQ</sequence>
<feature type="compositionally biased region" description="Low complexity" evidence="20">
    <location>
        <begin position="96"/>
        <end position="115"/>
    </location>
</feature>
<dbReference type="InterPro" id="IPR036457">
    <property type="entry name" value="PPM-type-like_dom_sf"/>
</dbReference>
<evidence type="ECO:0000256" key="9">
    <source>
        <dbReference type="ARBA" id="ARBA00022842"/>
    </source>
</evidence>
<keyword evidence="6" id="KW-0812">Transmembrane</keyword>
<comment type="similarity">
    <text evidence="4">Belongs to the PP2C family.</text>
</comment>
<gene>
    <name evidence="22" type="primary">PPM1L</name>
</gene>
<dbReference type="GO" id="GO:0004722">
    <property type="term" value="F:protein serine/threonine phosphatase activity"/>
    <property type="evidence" value="ECO:0007669"/>
    <property type="project" value="UniProtKB-EC"/>
</dbReference>
<evidence type="ECO:0000256" key="17">
    <source>
        <dbReference type="ARBA" id="ARBA00070219"/>
    </source>
</evidence>
<evidence type="ECO:0000313" key="22">
    <source>
        <dbReference type="Ensembl" id="ENSSHAP00000034178.1"/>
    </source>
</evidence>
<dbReference type="FunFam" id="3.60.40.10:FF:000017">
    <property type="entry name" value="phosphatase 1L isoform X1"/>
    <property type="match status" value="1"/>
</dbReference>
<evidence type="ECO:0000256" key="18">
    <source>
        <dbReference type="ARBA" id="ARBA00076684"/>
    </source>
</evidence>
<comment type="subcellular location">
    <subcellularLocation>
        <location evidence="3">Membrane</location>
        <topology evidence="3">Single-pass type I membrane protein</topology>
    </subcellularLocation>
</comment>
<dbReference type="InParanoid" id="A0A7N4P8Q9"/>
<dbReference type="GeneTree" id="ENSGT00940000157030"/>
<evidence type="ECO:0000256" key="19">
    <source>
        <dbReference type="ARBA" id="ARBA00081433"/>
    </source>
</evidence>
<comment type="catalytic activity">
    <reaction evidence="14">
        <text>O-phospho-L-seryl-[protein] + H2O = L-seryl-[protein] + phosphate</text>
        <dbReference type="Rhea" id="RHEA:20629"/>
        <dbReference type="Rhea" id="RHEA-COMP:9863"/>
        <dbReference type="Rhea" id="RHEA-COMP:11604"/>
        <dbReference type="ChEBI" id="CHEBI:15377"/>
        <dbReference type="ChEBI" id="CHEBI:29999"/>
        <dbReference type="ChEBI" id="CHEBI:43474"/>
        <dbReference type="ChEBI" id="CHEBI:83421"/>
        <dbReference type="EC" id="3.1.3.16"/>
    </reaction>
</comment>
<keyword evidence="8" id="KW-0378">Hydrolase</keyword>
<accession>A0A7N4P8Q9</accession>
<proteinExistence type="inferred from homology"/>
<evidence type="ECO:0000256" key="10">
    <source>
        <dbReference type="ARBA" id="ARBA00022912"/>
    </source>
</evidence>
<dbReference type="Pfam" id="PF00481">
    <property type="entry name" value="PP2C"/>
    <property type="match status" value="1"/>
</dbReference>
<dbReference type="EC" id="3.1.3.16" evidence="5"/>
<evidence type="ECO:0000256" key="4">
    <source>
        <dbReference type="ARBA" id="ARBA00006702"/>
    </source>
</evidence>
<dbReference type="CDD" id="cd00143">
    <property type="entry name" value="PP2Cc"/>
    <property type="match status" value="1"/>
</dbReference>
<keyword evidence="23" id="KW-1185">Reference proteome</keyword>
<dbReference type="PROSITE" id="PS51746">
    <property type="entry name" value="PPM_2"/>
    <property type="match status" value="1"/>
</dbReference>
<reference evidence="22" key="2">
    <citation type="submission" date="2025-08" db="UniProtKB">
        <authorList>
            <consortium name="Ensembl"/>
        </authorList>
    </citation>
    <scope>IDENTIFICATION</scope>
</reference>
<evidence type="ECO:0000256" key="1">
    <source>
        <dbReference type="ARBA" id="ARBA00001936"/>
    </source>
</evidence>
<keyword evidence="12" id="KW-0472">Membrane</keyword>
<evidence type="ECO:0000256" key="8">
    <source>
        <dbReference type="ARBA" id="ARBA00022801"/>
    </source>
</evidence>
<evidence type="ECO:0000256" key="20">
    <source>
        <dbReference type="SAM" id="MobiDB-lite"/>
    </source>
</evidence>
<evidence type="ECO:0000256" key="11">
    <source>
        <dbReference type="ARBA" id="ARBA00022989"/>
    </source>
</evidence>
<evidence type="ECO:0000256" key="7">
    <source>
        <dbReference type="ARBA" id="ARBA00022723"/>
    </source>
</evidence>
<evidence type="ECO:0000256" key="12">
    <source>
        <dbReference type="ARBA" id="ARBA00023136"/>
    </source>
</evidence>
<dbReference type="AlphaFoldDB" id="A0A7N4P8Q9"/>
<comment type="cofactor">
    <cofactor evidence="1">
        <name>Mn(2+)</name>
        <dbReference type="ChEBI" id="CHEBI:29035"/>
    </cofactor>
</comment>
<evidence type="ECO:0000256" key="2">
    <source>
        <dbReference type="ARBA" id="ARBA00001946"/>
    </source>
</evidence>
<protein>
    <recommendedName>
        <fullName evidence="17">Protein phosphatase 1L</fullName>
        <ecNumber evidence="5">3.1.3.16</ecNumber>
    </recommendedName>
    <alternativeName>
        <fullName evidence="18">Protein phosphatase 1-like</fullName>
    </alternativeName>
    <alternativeName>
        <fullName evidence="19">Protein phosphatase 2C isoform epsilon</fullName>
    </alternativeName>
</protein>
<evidence type="ECO:0000256" key="14">
    <source>
        <dbReference type="ARBA" id="ARBA00047761"/>
    </source>
</evidence>
<evidence type="ECO:0000256" key="13">
    <source>
        <dbReference type="ARBA" id="ARBA00023211"/>
    </source>
</evidence>
<dbReference type="GO" id="GO:0016020">
    <property type="term" value="C:membrane"/>
    <property type="evidence" value="ECO:0007669"/>
    <property type="project" value="UniProtKB-SubCell"/>
</dbReference>
<organism evidence="22 23">
    <name type="scientific">Sarcophilus harrisii</name>
    <name type="common">Tasmanian devil</name>
    <name type="synonym">Sarcophilus laniarius</name>
    <dbReference type="NCBI Taxonomy" id="9305"/>
    <lineage>
        <taxon>Eukaryota</taxon>
        <taxon>Metazoa</taxon>
        <taxon>Chordata</taxon>
        <taxon>Craniata</taxon>
        <taxon>Vertebrata</taxon>
        <taxon>Euteleostomi</taxon>
        <taxon>Mammalia</taxon>
        <taxon>Metatheria</taxon>
        <taxon>Dasyuromorphia</taxon>
        <taxon>Dasyuridae</taxon>
        <taxon>Sarcophilus</taxon>
    </lineage>
</organism>
<dbReference type="Ensembl" id="ENSSHAT00000028804.1">
    <property type="protein sequence ID" value="ENSSHAP00000034178.1"/>
    <property type="gene ID" value="ENSSHAG00000026503.1"/>
</dbReference>
<evidence type="ECO:0000256" key="5">
    <source>
        <dbReference type="ARBA" id="ARBA00013081"/>
    </source>
</evidence>
<comment type="function">
    <text evidence="16">Acts as a suppressor of the SAPK signaling pathways by associating with and dephosphorylating MAP3K7/TAK1 and MAP3K5, and by attenuating the association between MAP3K7/TAK1 and MAP2K4 or MAP2K6.</text>
</comment>
<reference evidence="22 23" key="1">
    <citation type="journal article" date="2011" name="Proc. Natl. Acad. Sci. U.S.A.">
        <title>Genetic diversity and population structure of the endangered marsupial Sarcophilus harrisii (Tasmanian devil).</title>
        <authorList>
            <person name="Miller W."/>
            <person name="Hayes V.M."/>
            <person name="Ratan A."/>
            <person name="Petersen D.C."/>
            <person name="Wittekindt N.E."/>
            <person name="Miller J."/>
            <person name="Walenz B."/>
            <person name="Knight J."/>
            <person name="Qi J."/>
            <person name="Zhao F."/>
            <person name="Wang Q."/>
            <person name="Bedoya-Reina O.C."/>
            <person name="Katiyar N."/>
            <person name="Tomsho L.P."/>
            <person name="Kasson L.M."/>
            <person name="Hardie R.A."/>
            <person name="Woodbridge P."/>
            <person name="Tindall E.A."/>
            <person name="Bertelsen M.F."/>
            <person name="Dixon D."/>
            <person name="Pyecroft S."/>
            <person name="Helgen K.M."/>
            <person name="Lesk A.M."/>
            <person name="Pringle T.H."/>
            <person name="Patterson N."/>
            <person name="Zhang Y."/>
            <person name="Kreiss A."/>
            <person name="Woods G.M."/>
            <person name="Jones M.E."/>
            <person name="Schuster S.C."/>
        </authorList>
    </citation>
    <scope>NUCLEOTIDE SEQUENCE [LARGE SCALE GENOMIC DNA]</scope>
</reference>
<dbReference type="Proteomes" id="UP000007648">
    <property type="component" value="Unassembled WGS sequence"/>
</dbReference>
<comment type="catalytic activity">
    <reaction evidence="15">
        <text>O-phospho-L-threonyl-[protein] + H2O = L-threonyl-[protein] + phosphate</text>
        <dbReference type="Rhea" id="RHEA:47004"/>
        <dbReference type="Rhea" id="RHEA-COMP:11060"/>
        <dbReference type="Rhea" id="RHEA-COMP:11605"/>
        <dbReference type="ChEBI" id="CHEBI:15377"/>
        <dbReference type="ChEBI" id="CHEBI:30013"/>
        <dbReference type="ChEBI" id="CHEBI:43474"/>
        <dbReference type="ChEBI" id="CHEBI:61977"/>
        <dbReference type="EC" id="3.1.3.16"/>
    </reaction>
</comment>
<evidence type="ECO:0000256" key="6">
    <source>
        <dbReference type="ARBA" id="ARBA00022692"/>
    </source>
</evidence>
<dbReference type="FunCoup" id="A0A7N4P8Q9">
    <property type="interactions" value="261"/>
</dbReference>
<evidence type="ECO:0000256" key="16">
    <source>
        <dbReference type="ARBA" id="ARBA00059697"/>
    </source>
</evidence>